<keyword evidence="7" id="KW-0067">ATP-binding</keyword>
<gene>
    <name evidence="9" type="ORF">S01H1_67951</name>
</gene>
<evidence type="ECO:0000256" key="4">
    <source>
        <dbReference type="ARBA" id="ARBA00022598"/>
    </source>
</evidence>
<dbReference type="PANTHER" id="PTHR43700:SF1">
    <property type="entry name" value="PHOSPHORIBOSYLAMINOIMIDAZOLE-SUCCINOCARBOXAMIDE SYNTHASE"/>
    <property type="match status" value="1"/>
</dbReference>
<comment type="similarity">
    <text evidence="2">Belongs to the SAICAR synthetase family.</text>
</comment>
<keyword evidence="6" id="KW-0658">Purine biosynthesis</keyword>
<evidence type="ECO:0000256" key="6">
    <source>
        <dbReference type="ARBA" id="ARBA00022755"/>
    </source>
</evidence>
<dbReference type="AlphaFoldDB" id="X0WEC9"/>
<dbReference type="GO" id="GO:0005524">
    <property type="term" value="F:ATP binding"/>
    <property type="evidence" value="ECO:0007669"/>
    <property type="project" value="UniProtKB-KW"/>
</dbReference>
<proteinExistence type="inferred from homology"/>
<name>X0WEC9_9ZZZZ</name>
<dbReference type="PROSITE" id="PS01058">
    <property type="entry name" value="SAICAR_SYNTHETASE_2"/>
    <property type="match status" value="1"/>
</dbReference>
<dbReference type="GO" id="GO:0005737">
    <property type="term" value="C:cytoplasm"/>
    <property type="evidence" value="ECO:0007669"/>
    <property type="project" value="TreeGrafter"/>
</dbReference>
<evidence type="ECO:0000256" key="2">
    <source>
        <dbReference type="ARBA" id="ARBA00010190"/>
    </source>
</evidence>
<dbReference type="CDD" id="cd01414">
    <property type="entry name" value="SAICAR_synt_Sc"/>
    <property type="match status" value="1"/>
</dbReference>
<feature type="domain" description="SAICAR synthetase/ADE2 N-terminal" evidence="8">
    <location>
        <begin position="13"/>
        <end position="234"/>
    </location>
</feature>
<dbReference type="FunFam" id="3.30.470.20:FF:000015">
    <property type="entry name" value="Phosphoribosylaminoimidazole-succinocarboxamide synthase"/>
    <property type="match status" value="1"/>
</dbReference>
<evidence type="ECO:0000259" key="8">
    <source>
        <dbReference type="Pfam" id="PF01259"/>
    </source>
</evidence>
<dbReference type="GO" id="GO:0006189">
    <property type="term" value="P:'de novo' IMP biosynthetic process"/>
    <property type="evidence" value="ECO:0007669"/>
    <property type="project" value="UniProtKB-UniPathway"/>
</dbReference>
<dbReference type="PANTHER" id="PTHR43700">
    <property type="entry name" value="PHOSPHORIBOSYLAMINOIMIDAZOLE-SUCCINOCARBOXAMIDE SYNTHASE"/>
    <property type="match status" value="1"/>
</dbReference>
<evidence type="ECO:0000256" key="3">
    <source>
        <dbReference type="ARBA" id="ARBA00012217"/>
    </source>
</evidence>
<evidence type="ECO:0000256" key="7">
    <source>
        <dbReference type="ARBA" id="ARBA00022840"/>
    </source>
</evidence>
<reference evidence="9" key="1">
    <citation type="journal article" date="2014" name="Front. Microbiol.">
        <title>High frequency of phylogenetically diverse reductive dehalogenase-homologous genes in deep subseafloor sedimentary metagenomes.</title>
        <authorList>
            <person name="Kawai M."/>
            <person name="Futagami T."/>
            <person name="Toyoda A."/>
            <person name="Takaki Y."/>
            <person name="Nishi S."/>
            <person name="Hori S."/>
            <person name="Arai W."/>
            <person name="Tsubouchi T."/>
            <person name="Morono Y."/>
            <person name="Uchiyama I."/>
            <person name="Ito T."/>
            <person name="Fujiyama A."/>
            <person name="Inagaki F."/>
            <person name="Takami H."/>
        </authorList>
    </citation>
    <scope>NUCLEOTIDE SEQUENCE</scope>
    <source>
        <strain evidence="9">Expedition CK06-06</strain>
    </source>
</reference>
<dbReference type="InterPro" id="IPR028923">
    <property type="entry name" value="SAICAR_synt/ADE2_N"/>
</dbReference>
<feature type="non-terminal residue" evidence="9">
    <location>
        <position position="235"/>
    </location>
</feature>
<comment type="caution">
    <text evidence="9">The sequence shown here is derived from an EMBL/GenBank/DDBJ whole genome shotgun (WGS) entry which is preliminary data.</text>
</comment>
<evidence type="ECO:0000256" key="1">
    <source>
        <dbReference type="ARBA" id="ARBA00004672"/>
    </source>
</evidence>
<dbReference type="EC" id="6.3.2.6" evidence="3"/>
<dbReference type="InterPro" id="IPR018236">
    <property type="entry name" value="SAICAR_synthetase_CS"/>
</dbReference>
<sequence>MPVLRETSLPNLYARGKVRDTYDLGDRLLMIATDRISAFDVVLPTGIPDKGAVLTQLSVFWFERMAEVIPNHFIRLADGSPADELPFDLPSEMVGRSMVVRKAQRVDVECVARGYLAGSGWVEYQESGSVCGIPLPPGLRESEELPEPIFTPATKAASGHDINISYEEVAGIVGEETANVLRTRSLAVYKYAVEYARQRGLIIADTKLEFGWHDGELILIDELLTPDSSRFWAAA</sequence>
<dbReference type="Gene3D" id="3.30.470.20">
    <property type="entry name" value="ATP-grasp fold, B domain"/>
    <property type="match status" value="1"/>
</dbReference>
<dbReference type="SUPFAM" id="SSF56104">
    <property type="entry name" value="SAICAR synthase-like"/>
    <property type="match status" value="1"/>
</dbReference>
<accession>X0WEC9</accession>
<dbReference type="Pfam" id="PF01259">
    <property type="entry name" value="SAICAR_synt"/>
    <property type="match status" value="1"/>
</dbReference>
<dbReference type="HAMAP" id="MF_00137">
    <property type="entry name" value="SAICAR_synth"/>
    <property type="match status" value="1"/>
</dbReference>
<organism evidence="9">
    <name type="scientific">marine sediment metagenome</name>
    <dbReference type="NCBI Taxonomy" id="412755"/>
    <lineage>
        <taxon>unclassified sequences</taxon>
        <taxon>metagenomes</taxon>
        <taxon>ecological metagenomes</taxon>
    </lineage>
</organism>
<keyword evidence="5" id="KW-0547">Nucleotide-binding</keyword>
<dbReference type="UniPathway" id="UPA00074">
    <property type="reaction ID" value="UER00131"/>
</dbReference>
<dbReference type="GO" id="GO:0004639">
    <property type="term" value="F:phosphoribosylaminoimidazolesuccinocarboxamide synthase activity"/>
    <property type="evidence" value="ECO:0007669"/>
    <property type="project" value="UniProtKB-EC"/>
</dbReference>
<evidence type="ECO:0000313" key="9">
    <source>
        <dbReference type="EMBL" id="GAG28995.1"/>
    </source>
</evidence>
<dbReference type="EMBL" id="BARS01045030">
    <property type="protein sequence ID" value="GAG28995.1"/>
    <property type="molecule type" value="Genomic_DNA"/>
</dbReference>
<keyword evidence="4" id="KW-0436">Ligase</keyword>
<evidence type="ECO:0000256" key="5">
    <source>
        <dbReference type="ARBA" id="ARBA00022741"/>
    </source>
</evidence>
<comment type="pathway">
    <text evidence="1">Purine metabolism; IMP biosynthesis via de novo pathway; 5-amino-1-(5-phospho-D-ribosyl)imidazole-4-carboxamide from 5-amino-1-(5-phospho-D-ribosyl)imidazole-4-carboxylate: step 1/2.</text>
</comment>
<dbReference type="NCBIfam" id="NF010568">
    <property type="entry name" value="PRK13961.1"/>
    <property type="match status" value="1"/>
</dbReference>
<protein>
    <recommendedName>
        <fullName evidence="3">phosphoribosylaminoimidazolesuccinocarboxamide synthase</fullName>
        <ecNumber evidence="3">6.3.2.6</ecNumber>
    </recommendedName>
</protein>
<dbReference type="Gene3D" id="3.30.200.20">
    <property type="entry name" value="Phosphorylase Kinase, domain 1"/>
    <property type="match status" value="1"/>
</dbReference>